<feature type="transmembrane region" description="Helical" evidence="11">
    <location>
        <begin position="310"/>
        <end position="332"/>
    </location>
</feature>
<dbReference type="GO" id="GO:0098719">
    <property type="term" value="P:sodium ion import across plasma membrane"/>
    <property type="evidence" value="ECO:0007669"/>
    <property type="project" value="TreeGrafter"/>
</dbReference>
<dbReference type="GO" id="GO:0005886">
    <property type="term" value="C:plasma membrane"/>
    <property type="evidence" value="ECO:0007669"/>
    <property type="project" value="UniProtKB-SubCell"/>
</dbReference>
<dbReference type="GO" id="GO:0015386">
    <property type="term" value="F:potassium:proton antiporter activity"/>
    <property type="evidence" value="ECO:0007669"/>
    <property type="project" value="TreeGrafter"/>
</dbReference>
<dbReference type="GO" id="GO:0051453">
    <property type="term" value="P:regulation of intracellular pH"/>
    <property type="evidence" value="ECO:0007669"/>
    <property type="project" value="TreeGrafter"/>
</dbReference>
<gene>
    <name evidence="13" type="ORF">ECRASSUSDP1_LOCUS13477</name>
</gene>
<feature type="compositionally biased region" description="Basic and acidic residues" evidence="10">
    <location>
        <begin position="1133"/>
        <end position="1150"/>
    </location>
</feature>
<evidence type="ECO:0000256" key="3">
    <source>
        <dbReference type="ARBA" id="ARBA00022475"/>
    </source>
</evidence>
<dbReference type="InterPro" id="IPR018490">
    <property type="entry name" value="cNMP-bd_dom_sf"/>
</dbReference>
<keyword evidence="2" id="KW-0813">Transport</keyword>
<feature type="transmembrane region" description="Helical" evidence="11">
    <location>
        <begin position="54"/>
        <end position="73"/>
    </location>
</feature>
<evidence type="ECO:0000256" key="6">
    <source>
        <dbReference type="ARBA" id="ARBA00023053"/>
    </source>
</evidence>
<protein>
    <recommendedName>
        <fullName evidence="12">Cation/H+ exchanger transmembrane domain-containing protein</fullName>
    </recommendedName>
</protein>
<dbReference type="InterPro" id="IPR004709">
    <property type="entry name" value="NaH_exchanger"/>
</dbReference>
<keyword evidence="9" id="KW-0739">Sodium transport</keyword>
<organism evidence="13 14">
    <name type="scientific">Euplotes crassus</name>
    <dbReference type="NCBI Taxonomy" id="5936"/>
    <lineage>
        <taxon>Eukaryota</taxon>
        <taxon>Sar</taxon>
        <taxon>Alveolata</taxon>
        <taxon>Ciliophora</taxon>
        <taxon>Intramacronucleata</taxon>
        <taxon>Spirotrichea</taxon>
        <taxon>Hypotrichia</taxon>
        <taxon>Euplotida</taxon>
        <taxon>Euplotidae</taxon>
        <taxon>Moneuplotes</taxon>
    </lineage>
</organism>
<feature type="transmembrane region" description="Helical" evidence="11">
    <location>
        <begin position="383"/>
        <end position="405"/>
    </location>
</feature>
<keyword evidence="5 11" id="KW-1133">Transmembrane helix</keyword>
<feature type="transmembrane region" description="Helical" evidence="11">
    <location>
        <begin position="93"/>
        <end position="110"/>
    </location>
</feature>
<dbReference type="Gene3D" id="6.10.140.1330">
    <property type="match status" value="1"/>
</dbReference>
<evidence type="ECO:0000313" key="14">
    <source>
        <dbReference type="Proteomes" id="UP001295684"/>
    </source>
</evidence>
<comment type="subcellular location">
    <subcellularLocation>
        <location evidence="1">Cell membrane</location>
        <topology evidence="1">Multi-pass membrane protein</topology>
    </subcellularLocation>
</comment>
<evidence type="ECO:0000256" key="1">
    <source>
        <dbReference type="ARBA" id="ARBA00004651"/>
    </source>
</evidence>
<feature type="transmembrane region" description="Helical" evidence="11">
    <location>
        <begin position="417"/>
        <end position="440"/>
    </location>
</feature>
<dbReference type="AlphaFoldDB" id="A0AAD1UNJ5"/>
<keyword evidence="8 11" id="KW-0472">Membrane</keyword>
<evidence type="ECO:0000259" key="12">
    <source>
        <dbReference type="Pfam" id="PF00999"/>
    </source>
</evidence>
<evidence type="ECO:0000256" key="2">
    <source>
        <dbReference type="ARBA" id="ARBA00022448"/>
    </source>
</evidence>
<dbReference type="InterPro" id="IPR006153">
    <property type="entry name" value="Cation/H_exchanger_TM"/>
</dbReference>
<keyword evidence="14" id="KW-1185">Reference proteome</keyword>
<dbReference type="PANTHER" id="PTHR10110:SF86">
    <property type="entry name" value="SODIUM_HYDROGEN EXCHANGER 7"/>
    <property type="match status" value="1"/>
</dbReference>
<evidence type="ECO:0000256" key="5">
    <source>
        <dbReference type="ARBA" id="ARBA00022989"/>
    </source>
</evidence>
<keyword evidence="4 11" id="KW-0812">Transmembrane</keyword>
<comment type="caution">
    <text evidence="13">The sequence shown here is derived from an EMBL/GenBank/DDBJ whole genome shotgun (WGS) entry which is preliminary data.</text>
</comment>
<dbReference type="SUPFAM" id="SSF51206">
    <property type="entry name" value="cAMP-binding domain-like"/>
    <property type="match status" value="1"/>
</dbReference>
<dbReference type="EMBL" id="CAMPGE010013411">
    <property type="protein sequence ID" value="CAI2372149.1"/>
    <property type="molecule type" value="Genomic_DNA"/>
</dbReference>
<feature type="region of interest" description="Disordered" evidence="10">
    <location>
        <begin position="1132"/>
        <end position="1168"/>
    </location>
</feature>
<evidence type="ECO:0000256" key="9">
    <source>
        <dbReference type="ARBA" id="ARBA00023201"/>
    </source>
</evidence>
<evidence type="ECO:0000313" key="13">
    <source>
        <dbReference type="EMBL" id="CAI2372149.1"/>
    </source>
</evidence>
<evidence type="ECO:0000256" key="8">
    <source>
        <dbReference type="ARBA" id="ARBA00023136"/>
    </source>
</evidence>
<dbReference type="GO" id="GO:0015385">
    <property type="term" value="F:sodium:proton antiporter activity"/>
    <property type="evidence" value="ECO:0007669"/>
    <property type="project" value="InterPro"/>
</dbReference>
<dbReference type="PANTHER" id="PTHR10110">
    <property type="entry name" value="SODIUM/HYDROGEN EXCHANGER"/>
    <property type="match status" value="1"/>
</dbReference>
<reference evidence="13" key="1">
    <citation type="submission" date="2023-07" db="EMBL/GenBank/DDBJ databases">
        <authorList>
            <consortium name="AG Swart"/>
            <person name="Singh M."/>
            <person name="Singh A."/>
            <person name="Seah K."/>
            <person name="Emmerich C."/>
        </authorList>
    </citation>
    <scope>NUCLEOTIDE SEQUENCE</scope>
    <source>
        <strain evidence="13">DP1</strain>
    </source>
</reference>
<accession>A0AAD1UNJ5</accession>
<feature type="transmembrane region" description="Helical" evidence="11">
    <location>
        <begin position="224"/>
        <end position="246"/>
    </location>
</feature>
<dbReference type="InterPro" id="IPR018422">
    <property type="entry name" value="Cation/H_exchanger_CPA1"/>
</dbReference>
<dbReference type="PRINTS" id="PR01084">
    <property type="entry name" value="NAHEXCHNGR"/>
</dbReference>
<evidence type="ECO:0000256" key="4">
    <source>
        <dbReference type="ARBA" id="ARBA00022692"/>
    </source>
</evidence>
<dbReference type="CDD" id="cd00038">
    <property type="entry name" value="CAP_ED"/>
    <property type="match status" value="1"/>
</dbReference>
<feature type="domain" description="Cation/H+ exchanger transmembrane" evidence="12">
    <location>
        <begin position="46"/>
        <end position="441"/>
    </location>
</feature>
<evidence type="ECO:0000256" key="11">
    <source>
        <dbReference type="SAM" id="Phobius"/>
    </source>
</evidence>
<feature type="transmembrane region" description="Helical" evidence="11">
    <location>
        <begin position="266"/>
        <end position="290"/>
    </location>
</feature>
<feature type="transmembrane region" description="Helical" evidence="11">
    <location>
        <begin position="122"/>
        <end position="145"/>
    </location>
</feature>
<name>A0AAD1UNJ5_EUPCR</name>
<evidence type="ECO:0000256" key="10">
    <source>
        <dbReference type="SAM" id="MobiDB-lite"/>
    </source>
</evidence>
<sequence>METDSVIRALSSTTSSSTSTTEHSSDHEAGNHIILYVLAGLMFGQIIKHITAKIQVPYTPVLAIFGLCVGFAYEGLGNWGEGAERIARLDPHTFFLIFLPPLIFESAFSIDWHIIKTEIVQILILAGPCLVVNAFLTAIAMRYILQYDGEFTWEAAIMFGALISATDPVAVVSLLKELGASRTLSTMIEGESLINDGTAFVMFSVTLELVKGEEFNFGTIALDFVRLSFGGPLLGIFFGVIISFWLKRILNNSILETNLTIVTAYMVFYVAESWELEVSGILALVGLGLYMTKVGKTKISHESEETLHHIWGYLGFSCETLVFMMAGTIIALKVFEGESDIGWKDWLKLPGLYILLHIIRFGMVFLLRWPLSKIGYGLTWAQATVLGYSGLRGAVSLVLSLIVFLDTGVKDHIKDIVIFHTAGIAILTLVINGTTMGFLIRKLGLMRMSEVKKKMLKNLVKAYKKEVNEVISQMQENENYKKIDWEILKSTAKADEIKKKIFKNRRIAKEETEQIRSSQLKNNDLMIDKAEYSFEELYLEAKHRYLTTLKGIYWDYFQEGQCSSRACLLLIESADRGIDHNEDTLKDFQFIKGYFNSNWWMRFIMKFKKVWIIRHFVKNHLYNNISFIYDVTVNYVEGHEDCLEMIREIVHNEDILERLDKEIHKEHRHAVSLLHNDLEENFPEVIKAVQHKRGSFFLINKMREFVNRMIEHGQIDFKEAKFFLHELDKSSRNLELNRMKIEFEEADHDFMKHCDIARIFKQEDLEILCKSFKEQTYNKNEIIISKDEMMKNLYYLSRGIVAEKNGAIDDHEAPKIKNRPGDIVGLQFLKKDEGRSLTNCYAKTVCTVRSFPISAFREMIKDIEQEKRLWFYIGPSIIDLNPDKFERLQEFTPNQLTVLLKNSKYGSYKSGDIIKLEHGGILFEGWLEEINEEEEANEEESLLSESEKGFGNRHRPKVRSYKFIYPTMSKYKAKDNVCCFEFPASLKESWLSFDPKVLFENFKVLPGAQNTLTRRTFRQNTLQKKKTLFLGVAKELTNKDRVETIRKKSMAVFEDEKILEHSGNKLDVANGMDQVESTIIPKGIAREKTLKTEDPMIEANQPRSITEEKLNTLPEINQKKGLNAIHPMVEQFDNDKEDKIEEESIKKEDALDQNPESSVEQLNPEDRT</sequence>
<evidence type="ECO:0000256" key="7">
    <source>
        <dbReference type="ARBA" id="ARBA00023065"/>
    </source>
</evidence>
<proteinExistence type="predicted"/>
<dbReference type="Proteomes" id="UP001295684">
    <property type="component" value="Unassembled WGS sequence"/>
</dbReference>
<keyword evidence="3" id="KW-1003">Cell membrane</keyword>
<dbReference type="InterPro" id="IPR014710">
    <property type="entry name" value="RmlC-like_jellyroll"/>
</dbReference>
<keyword evidence="7" id="KW-0406">Ion transport</keyword>
<dbReference type="Pfam" id="PF00999">
    <property type="entry name" value="Na_H_Exchanger"/>
    <property type="match status" value="1"/>
</dbReference>
<dbReference type="Gene3D" id="2.60.120.10">
    <property type="entry name" value="Jelly Rolls"/>
    <property type="match status" value="1"/>
</dbReference>
<dbReference type="InterPro" id="IPR000595">
    <property type="entry name" value="cNMP-bd_dom"/>
</dbReference>
<feature type="transmembrane region" description="Helical" evidence="11">
    <location>
        <begin position="29"/>
        <end position="47"/>
    </location>
</feature>
<keyword evidence="6" id="KW-0915">Sodium</keyword>
<feature type="transmembrane region" description="Helical" evidence="11">
    <location>
        <begin position="352"/>
        <end position="371"/>
    </location>
</feature>